<evidence type="ECO:0000256" key="1">
    <source>
        <dbReference type="ARBA" id="ARBA00023125"/>
    </source>
</evidence>
<protein>
    <submittedName>
        <fullName evidence="4">TetR/AcrR family transcriptional regulator</fullName>
    </submittedName>
</protein>
<feature type="DNA-binding region" description="H-T-H motif" evidence="2">
    <location>
        <begin position="54"/>
        <end position="73"/>
    </location>
</feature>
<reference evidence="5" key="1">
    <citation type="journal article" date="2019" name="Int. J. Syst. Evol. Microbiol.">
        <title>The Global Catalogue of Microorganisms (GCM) 10K type strain sequencing project: providing services to taxonomists for standard genome sequencing and annotation.</title>
        <authorList>
            <consortium name="The Broad Institute Genomics Platform"/>
            <consortium name="The Broad Institute Genome Sequencing Center for Infectious Disease"/>
            <person name="Wu L."/>
            <person name="Ma J."/>
        </authorList>
    </citation>
    <scope>NUCLEOTIDE SEQUENCE [LARGE SCALE GENOMIC DNA]</scope>
    <source>
        <strain evidence="5">JCM 17017</strain>
    </source>
</reference>
<dbReference type="InterPro" id="IPR009057">
    <property type="entry name" value="Homeodomain-like_sf"/>
</dbReference>
<dbReference type="PANTHER" id="PTHR30055">
    <property type="entry name" value="HTH-TYPE TRANSCRIPTIONAL REGULATOR RUTR"/>
    <property type="match status" value="1"/>
</dbReference>
<keyword evidence="5" id="KW-1185">Reference proteome</keyword>
<dbReference type="InterPro" id="IPR001647">
    <property type="entry name" value="HTH_TetR"/>
</dbReference>
<name>A0ABP7JG14_9PSEU</name>
<evidence type="ECO:0000259" key="3">
    <source>
        <dbReference type="PROSITE" id="PS50977"/>
    </source>
</evidence>
<dbReference type="Gene3D" id="1.10.357.10">
    <property type="entry name" value="Tetracycline Repressor, domain 2"/>
    <property type="match status" value="1"/>
</dbReference>
<keyword evidence="1 2" id="KW-0238">DNA-binding</keyword>
<evidence type="ECO:0000313" key="4">
    <source>
        <dbReference type="EMBL" id="GAA3843666.1"/>
    </source>
</evidence>
<accession>A0ABP7JG14</accession>
<sequence>MGHLFCTVPYGSFVRYRTRKRWRCQIPAVARTTRARWIEAGLEALSEGGPDAVRVEVLAARLGVTKGGFYGHFDGRPALLAEMLDEWERRCTGEILAAVAGDDVVEQFRRVGQLSFSEDLHRIDLAVRAWARHDAAVAERLRRIDNERMDFLRGVFGSFLTDPDEIEARSTLAFALAIGRHFIAADHPGRTKREAIHLAGEHLLRR</sequence>
<evidence type="ECO:0000313" key="5">
    <source>
        <dbReference type="Proteomes" id="UP001501624"/>
    </source>
</evidence>
<dbReference type="EMBL" id="BAABCM010000014">
    <property type="protein sequence ID" value="GAA3843666.1"/>
    <property type="molecule type" value="Genomic_DNA"/>
</dbReference>
<dbReference type="InterPro" id="IPR050109">
    <property type="entry name" value="HTH-type_TetR-like_transc_reg"/>
</dbReference>
<gene>
    <name evidence="4" type="ORF">GCM10022380_72420</name>
</gene>
<evidence type="ECO:0000256" key="2">
    <source>
        <dbReference type="PROSITE-ProRule" id="PRU00335"/>
    </source>
</evidence>
<organism evidence="4 5">
    <name type="scientific">Amycolatopsis tucumanensis</name>
    <dbReference type="NCBI Taxonomy" id="401106"/>
    <lineage>
        <taxon>Bacteria</taxon>
        <taxon>Bacillati</taxon>
        <taxon>Actinomycetota</taxon>
        <taxon>Actinomycetes</taxon>
        <taxon>Pseudonocardiales</taxon>
        <taxon>Pseudonocardiaceae</taxon>
        <taxon>Amycolatopsis</taxon>
    </lineage>
</organism>
<dbReference type="PANTHER" id="PTHR30055:SF239">
    <property type="entry name" value="TRANSCRIPTIONAL REGULATORY PROTEIN"/>
    <property type="match status" value="1"/>
</dbReference>
<dbReference type="PROSITE" id="PS50977">
    <property type="entry name" value="HTH_TETR_2"/>
    <property type="match status" value="1"/>
</dbReference>
<feature type="domain" description="HTH tetR-type" evidence="3">
    <location>
        <begin position="31"/>
        <end position="91"/>
    </location>
</feature>
<dbReference type="SUPFAM" id="SSF46689">
    <property type="entry name" value="Homeodomain-like"/>
    <property type="match status" value="1"/>
</dbReference>
<comment type="caution">
    <text evidence="4">The sequence shown here is derived from an EMBL/GenBank/DDBJ whole genome shotgun (WGS) entry which is preliminary data.</text>
</comment>
<proteinExistence type="predicted"/>
<dbReference type="Pfam" id="PF00440">
    <property type="entry name" value="TetR_N"/>
    <property type="match status" value="1"/>
</dbReference>
<dbReference type="Proteomes" id="UP001501624">
    <property type="component" value="Unassembled WGS sequence"/>
</dbReference>